<gene>
    <name evidence="2" type="ORF">GCM10007859_23760</name>
</gene>
<dbReference type="Proteomes" id="UP001156921">
    <property type="component" value="Unassembled WGS sequence"/>
</dbReference>
<keyword evidence="1" id="KW-0732">Signal</keyword>
<evidence type="ECO:0000313" key="2">
    <source>
        <dbReference type="EMBL" id="GLS02352.1"/>
    </source>
</evidence>
<dbReference type="EMBL" id="BSOY01000063">
    <property type="protein sequence ID" value="GLS02352.1"/>
    <property type="molecule type" value="Genomic_DNA"/>
</dbReference>
<evidence type="ECO:0000256" key="1">
    <source>
        <dbReference type="SAM" id="SignalP"/>
    </source>
</evidence>
<feature type="chain" id="PRO_5046418228" evidence="1">
    <location>
        <begin position="23"/>
        <end position="367"/>
    </location>
</feature>
<proteinExistence type="predicted"/>
<organism evidence="2 3">
    <name type="scientific">Brevundimonas denitrificans</name>
    <dbReference type="NCBI Taxonomy" id="1443434"/>
    <lineage>
        <taxon>Bacteria</taxon>
        <taxon>Pseudomonadati</taxon>
        <taxon>Pseudomonadota</taxon>
        <taxon>Alphaproteobacteria</taxon>
        <taxon>Caulobacterales</taxon>
        <taxon>Caulobacteraceae</taxon>
        <taxon>Brevundimonas</taxon>
    </lineage>
</organism>
<accession>A0ABQ6BLJ9</accession>
<evidence type="ECO:0000313" key="3">
    <source>
        <dbReference type="Proteomes" id="UP001156921"/>
    </source>
</evidence>
<name>A0ABQ6BLJ9_9CAUL</name>
<protein>
    <submittedName>
        <fullName evidence="2">Uncharacterized protein</fullName>
    </submittedName>
</protein>
<sequence>MRTLAVLAVATLTLAGAGPVVSQTPTLDQALRRAREATPLPLALARDQADWRAGHAELPEGVDPANDIRSRIAELVAQAERDERLGAMVFPEPPALGRECVATGLKGCSSPMGGYLALDEARLQWQVQEGYTDENGISGGIVFFGDAGAARMGPTAPIAWSFDGARFDAPVLLSGPEFNGAAYIAVPGIHAGSGGGNADVLFRWDAPDSRRLTQIDTWSWRDSLDGQLPEGLEIWQGVRFDWPNMMAFTPLWQPGDGNCCGTGGTAILSFEIEGDRLVLSNVSVRDALMEAASRIDTEVFDYVGRWIGCAHWGGEEPYDAARGTEIARVIAELDCAALTADGAALRRNYAEDPRTLALIDRAEASRD</sequence>
<comment type="caution">
    <text evidence="2">The sequence shown here is derived from an EMBL/GenBank/DDBJ whole genome shotgun (WGS) entry which is preliminary data.</text>
</comment>
<feature type="signal peptide" evidence="1">
    <location>
        <begin position="1"/>
        <end position="22"/>
    </location>
</feature>
<reference evidence="3" key="1">
    <citation type="journal article" date="2019" name="Int. J. Syst. Evol. Microbiol.">
        <title>The Global Catalogue of Microorganisms (GCM) 10K type strain sequencing project: providing services to taxonomists for standard genome sequencing and annotation.</title>
        <authorList>
            <consortium name="The Broad Institute Genomics Platform"/>
            <consortium name="The Broad Institute Genome Sequencing Center for Infectious Disease"/>
            <person name="Wu L."/>
            <person name="Ma J."/>
        </authorList>
    </citation>
    <scope>NUCLEOTIDE SEQUENCE [LARGE SCALE GENOMIC DNA]</scope>
    <source>
        <strain evidence="3">NBRC 110107</strain>
    </source>
</reference>
<dbReference type="RefSeq" id="WP_284223226.1">
    <property type="nucleotide sequence ID" value="NZ_BSOY01000063.1"/>
</dbReference>
<keyword evidence="3" id="KW-1185">Reference proteome</keyword>